<dbReference type="GO" id="GO:0006633">
    <property type="term" value="P:fatty acid biosynthetic process"/>
    <property type="evidence" value="ECO:0007669"/>
    <property type="project" value="TreeGrafter"/>
</dbReference>
<organism evidence="6">
    <name type="scientific">Rhizobium meliloti</name>
    <name type="common">Ensifer meliloti</name>
    <name type="synonym">Sinorhizobium meliloti</name>
    <dbReference type="NCBI Taxonomy" id="382"/>
    <lineage>
        <taxon>Bacteria</taxon>
        <taxon>Pseudomonadati</taxon>
        <taxon>Pseudomonadota</taxon>
        <taxon>Alphaproteobacteria</taxon>
        <taxon>Hyphomicrobiales</taxon>
        <taxon>Rhizobiaceae</taxon>
        <taxon>Sinorhizobium/Ensifer group</taxon>
        <taxon>Sinorhizobium</taxon>
    </lineage>
</organism>
<dbReference type="Pfam" id="PF14765">
    <property type="entry name" value="PS-DH"/>
    <property type="match status" value="1"/>
</dbReference>
<accession>Q52932</accession>
<dbReference type="Pfam" id="PF21089">
    <property type="entry name" value="PKS_DH_N"/>
    <property type="match status" value="1"/>
</dbReference>
<keyword evidence="1" id="KW-0596">Phosphopantetheine</keyword>
<feature type="region of interest" description="Disordered" evidence="4">
    <location>
        <begin position="935"/>
        <end position="966"/>
    </location>
</feature>
<dbReference type="EMBL" id="X64131">
    <property type="protein sequence ID" value="CAA45485.1"/>
    <property type="molecule type" value="Genomic_DNA"/>
</dbReference>
<dbReference type="InterPro" id="IPR020807">
    <property type="entry name" value="PKS_DH"/>
</dbReference>
<dbReference type="InterPro" id="IPR011032">
    <property type="entry name" value="GroES-like_sf"/>
</dbReference>
<dbReference type="PANTHER" id="PTHR43775">
    <property type="entry name" value="FATTY ACID SYNTHASE"/>
    <property type="match status" value="1"/>
</dbReference>
<dbReference type="Gene3D" id="3.10.129.110">
    <property type="entry name" value="Polyketide synthase dehydratase"/>
    <property type="match status" value="1"/>
</dbReference>
<dbReference type="InterPro" id="IPR042104">
    <property type="entry name" value="PKS_dehydratase_sf"/>
</dbReference>
<dbReference type="Gene3D" id="3.90.180.10">
    <property type="entry name" value="Medium-chain alcohol dehydrogenases, catalytic domain"/>
    <property type="match status" value="1"/>
</dbReference>
<dbReference type="InterPro" id="IPR049551">
    <property type="entry name" value="PKS_DH_C"/>
</dbReference>
<dbReference type="GO" id="GO:0004312">
    <property type="term" value="F:fatty acid synthase activity"/>
    <property type="evidence" value="ECO:0007669"/>
    <property type="project" value="TreeGrafter"/>
</dbReference>
<gene>
    <name evidence="6" type="primary">rkpC</name>
</gene>
<sequence length="966" mass="103517">MRRILFGRSAKPYRLNGWRGDPNAGSWKNHVDAHLFPDLAEHVVDGKAILPGSGFIEIAVSAAQQYHGSDEVEITNLEIVRPLELSDSRIMELSTILSPETGDIEIRSRERLSEDDWTVHAVARSRKPLPTTSNDCPSTKGLAKTATVTAAKAYETAKQFGLDYGPQFQLLSKAVAYGDRLIDVELKHPQASGHPHVTYALHPISVDATFHGLVALFDRFTGDRGGAYIPVRFGSVRVVNAGRPIARATIEIERVSANSIKARFHFFDETGVAIAHFEDCRFRRTYLRKHKTLEGLSFHYEAVLSDVVMPGTKVATAMPATLAEPIDDNGVDNATLLFNAAIYRACQEIALKLGRGTATVRGDALPGDFAFQCFLTSCLLTLEDAGLCEHQNGNWKVAREFSLPTVPEILGELYGDRPDRAVEAVLVNNAYAEALSRLDALLGPVRAGDDAASFNAGFISEATLDHQAVHSVASRSRMDQVLHTVEHVLAAQPAGACGSSNSAASPASAAGWPIWQRAMVQHFPFSSRATMHNGIWKSPSRRMNVRVLKKSEFADIGPFDLAVSASDNLYQLIEEESGVRTALRSMPPGSGLVAAVSAPSIFADFALGLSGGWFERSQTAEFPIGRIAAVPHWQKCLADLDLGDVVVTDRECPHGNTILIEARGTAAAGAGAEPGETGTPYLLIETATAQKPVAAGGRSAAPVRVTGDLAADMATLRAALEAMGDRPLRAVFMSEAERAVGDGSALLQTRVLALSAFAEALKQHLAGVEPRATTGAPCARGPGRRSLITSAGSGLNSGLWAFARVLQNEYEFIDVHTLDLAGDADIGRKDMLAAALPLLTVSGQNREWLLDRKTGLLSELRAVPGATNKVDGKTNAFAAATIRQRVSSQVASIAWEEASVPEPGPNEVVVAVAATGLNFRDVMWAMGLLPEEALEDGSPGQPSAWNCPATWSRSAKRSTISRSAMR</sequence>
<dbReference type="PIR" id="S18955">
    <property type="entry name" value="S18955"/>
</dbReference>
<proteinExistence type="predicted"/>
<evidence type="ECO:0000256" key="1">
    <source>
        <dbReference type="ARBA" id="ARBA00022450"/>
    </source>
</evidence>
<evidence type="ECO:0000256" key="3">
    <source>
        <dbReference type="PROSITE-ProRule" id="PRU01363"/>
    </source>
</evidence>
<evidence type="ECO:0000313" key="6">
    <source>
        <dbReference type="EMBL" id="CAA45485.1"/>
    </source>
</evidence>
<keyword evidence="2" id="KW-0597">Phosphoprotein</keyword>
<evidence type="ECO:0000256" key="4">
    <source>
        <dbReference type="SAM" id="MobiDB-lite"/>
    </source>
</evidence>
<protein>
    <submittedName>
        <fullName evidence="6">Fix23-3</fullName>
    </submittedName>
</protein>
<dbReference type="InterPro" id="IPR050091">
    <property type="entry name" value="PKS_NRPS_Biosynth_Enz"/>
</dbReference>
<feature type="region of interest" description="C-terminal hotdog fold" evidence="3">
    <location>
        <begin position="145"/>
        <end position="291"/>
    </location>
</feature>
<feature type="active site" description="Proton donor; for dehydratase activity" evidence="3">
    <location>
        <position position="207"/>
    </location>
</feature>
<name>Q52932_RHIML</name>
<dbReference type="SMART" id="SM00826">
    <property type="entry name" value="PKS_DH"/>
    <property type="match status" value="1"/>
</dbReference>
<dbReference type="PANTHER" id="PTHR43775:SF37">
    <property type="entry name" value="SI:DKEY-61P9.11"/>
    <property type="match status" value="1"/>
</dbReference>
<evidence type="ECO:0000256" key="2">
    <source>
        <dbReference type="ARBA" id="ARBA00022553"/>
    </source>
</evidence>
<feature type="region of interest" description="N-terminal hotdog fold" evidence="3">
    <location>
        <begin position="3"/>
        <end position="132"/>
    </location>
</feature>
<dbReference type="InterPro" id="IPR049900">
    <property type="entry name" value="PKS_mFAS_DH"/>
</dbReference>
<evidence type="ECO:0000259" key="5">
    <source>
        <dbReference type="PROSITE" id="PS52019"/>
    </source>
</evidence>
<dbReference type="InterPro" id="IPR049552">
    <property type="entry name" value="PKS_DH_N"/>
</dbReference>
<feature type="compositionally biased region" description="Polar residues" evidence="4">
    <location>
        <begin position="940"/>
        <end position="966"/>
    </location>
</feature>
<feature type="domain" description="PKS/mFAS DH" evidence="5">
    <location>
        <begin position="3"/>
        <end position="291"/>
    </location>
</feature>
<feature type="active site" description="Proton acceptor; for dehydratase activity" evidence="3">
    <location>
        <position position="42"/>
    </location>
</feature>
<dbReference type="AlphaFoldDB" id="Q52932"/>
<reference evidence="6" key="1">
    <citation type="journal article" date="1993" name="Mol. Microbiol.">
        <title>The presence of a novel type of surface polysaccharide in Rhizobium meliloti requires a new fatty acid synthase-like gene cluster involved in symbiotic nodule development.</title>
        <authorList>
            <person name="Petrovics G."/>
            <person name="Putnoky P."/>
            <person name="Reuhs B."/>
            <person name="Kim J."/>
            <person name="Thorp T.A."/>
            <person name="Noel K.D."/>
            <person name="Carlson R.W."/>
            <person name="Kondorosi A."/>
        </authorList>
    </citation>
    <scope>NUCLEOTIDE SEQUENCE</scope>
    <source>
        <strain evidence="6">41</strain>
    </source>
</reference>
<reference evidence="6" key="3">
    <citation type="journal article" date="1997" name="J. Bacteriol.">
        <title>The rkpGHI and -J genes are involved in capsular polysaccharide production by Rhizobium meliloti.</title>
        <authorList>
            <person name="Kiss E."/>
            <person name="Reuhs B."/>
            <person name="Kim J."/>
            <person name="Kereszt A."/>
            <person name="Petrovics G."/>
            <person name="Putnoky P."/>
            <person name="Dusha I."/>
            <person name="Carlson R.W."/>
            <person name="Kondorosi A."/>
        </authorList>
    </citation>
    <scope>NUCLEOTIDE SEQUENCE</scope>
    <source>
        <strain evidence="6">41</strain>
    </source>
</reference>
<dbReference type="PROSITE" id="PS52019">
    <property type="entry name" value="PKS_MFAS_DH"/>
    <property type="match status" value="1"/>
</dbReference>
<reference evidence="6" key="2">
    <citation type="submission" date="1996-03" db="EMBL/GenBank/DDBJ databases">
        <authorList>
            <person name="Kiss E."/>
        </authorList>
    </citation>
    <scope>NUCLEOTIDE SEQUENCE</scope>
    <source>
        <strain evidence="6">41</strain>
    </source>
</reference>
<dbReference type="SUPFAM" id="SSF50129">
    <property type="entry name" value="GroES-like"/>
    <property type="match status" value="1"/>
</dbReference>